<keyword evidence="6" id="KW-1185">Reference proteome</keyword>
<dbReference type="Proteomes" id="UP000490922">
    <property type="component" value="Unassembled WGS sequence"/>
</dbReference>
<dbReference type="Gene3D" id="1.10.10.60">
    <property type="entry name" value="Homeodomain-like"/>
    <property type="match status" value="1"/>
</dbReference>
<proteinExistence type="predicted"/>
<dbReference type="InterPro" id="IPR009057">
    <property type="entry name" value="Homeodomain-like_sf"/>
</dbReference>
<name>A0A7J5AKC4_9FLAO</name>
<dbReference type="PANTHER" id="PTHR43280:SF2">
    <property type="entry name" value="HTH-TYPE TRANSCRIPTIONAL REGULATOR EXSA"/>
    <property type="match status" value="1"/>
</dbReference>
<evidence type="ECO:0000313" key="5">
    <source>
        <dbReference type="EMBL" id="KAB1158054.1"/>
    </source>
</evidence>
<dbReference type="PANTHER" id="PTHR43280">
    <property type="entry name" value="ARAC-FAMILY TRANSCRIPTIONAL REGULATOR"/>
    <property type="match status" value="1"/>
</dbReference>
<dbReference type="GO" id="GO:0043565">
    <property type="term" value="F:sequence-specific DNA binding"/>
    <property type="evidence" value="ECO:0007669"/>
    <property type="project" value="InterPro"/>
</dbReference>
<dbReference type="Gene3D" id="3.30.70.100">
    <property type="match status" value="1"/>
</dbReference>
<protein>
    <submittedName>
        <fullName evidence="5">Helix-turn-helix transcriptional regulator</fullName>
    </submittedName>
</protein>
<dbReference type="AlphaFoldDB" id="A0A7J5AKC4"/>
<dbReference type="OrthoDB" id="952277at2"/>
<evidence type="ECO:0000259" key="4">
    <source>
        <dbReference type="PROSITE" id="PS01124"/>
    </source>
</evidence>
<accession>A0A7J5AKC4</accession>
<evidence type="ECO:0000256" key="1">
    <source>
        <dbReference type="ARBA" id="ARBA00023015"/>
    </source>
</evidence>
<sequence length="191" mass="22081">MKTNTLLVKNMVCQRCVMAVETILKTEGINYLKVIFGEIELEQALTEEQKTILQTKLAQIGFELIDNYTSAIIEKIKQLVIKRARNEEEIDSRKTKLSIYIATMLHHEYTYLSSLFSAIEGRTIENYFIEQRIEKAKELLIYDQLTLSQIAFQLDYSSVAHLSTQFKKITGLTPTYFKELGTLKRKALDSI</sequence>
<comment type="caution">
    <text evidence="5">The sequence shown here is derived from an EMBL/GenBank/DDBJ whole genome shotgun (WGS) entry which is preliminary data.</text>
</comment>
<keyword evidence="3" id="KW-0804">Transcription</keyword>
<dbReference type="PROSITE" id="PS01124">
    <property type="entry name" value="HTH_ARAC_FAMILY_2"/>
    <property type="match status" value="1"/>
</dbReference>
<dbReference type="InterPro" id="IPR018060">
    <property type="entry name" value="HTH_AraC"/>
</dbReference>
<gene>
    <name evidence="5" type="ORF">F6464_02940</name>
</gene>
<reference evidence="5 6" key="1">
    <citation type="submission" date="2019-09" db="EMBL/GenBank/DDBJ databases">
        <title>Flavobacterium sp. nov., isolated from glacier ice.</title>
        <authorList>
            <person name="Liu Q."/>
        </authorList>
    </citation>
    <scope>NUCLEOTIDE SEQUENCE [LARGE SCALE GENOMIC DNA]</scope>
    <source>
        <strain evidence="5 6">NBRC 112527</strain>
    </source>
</reference>
<keyword evidence="2" id="KW-0238">DNA-binding</keyword>
<dbReference type="Pfam" id="PF12833">
    <property type="entry name" value="HTH_18"/>
    <property type="match status" value="1"/>
</dbReference>
<dbReference type="SMART" id="SM00342">
    <property type="entry name" value="HTH_ARAC"/>
    <property type="match status" value="1"/>
</dbReference>
<evidence type="ECO:0000313" key="6">
    <source>
        <dbReference type="Proteomes" id="UP000490922"/>
    </source>
</evidence>
<dbReference type="GO" id="GO:0003700">
    <property type="term" value="F:DNA-binding transcription factor activity"/>
    <property type="evidence" value="ECO:0007669"/>
    <property type="project" value="InterPro"/>
</dbReference>
<feature type="domain" description="HTH araC/xylS-type" evidence="4">
    <location>
        <begin position="101"/>
        <end position="180"/>
    </location>
</feature>
<organism evidence="5 6">
    <name type="scientific">Flavobacterium luteum</name>
    <dbReference type="NCBI Taxonomy" id="2026654"/>
    <lineage>
        <taxon>Bacteria</taxon>
        <taxon>Pseudomonadati</taxon>
        <taxon>Bacteroidota</taxon>
        <taxon>Flavobacteriia</taxon>
        <taxon>Flavobacteriales</taxon>
        <taxon>Flavobacteriaceae</taxon>
        <taxon>Flavobacterium</taxon>
    </lineage>
</organism>
<evidence type="ECO:0000256" key="2">
    <source>
        <dbReference type="ARBA" id="ARBA00023125"/>
    </source>
</evidence>
<keyword evidence="1" id="KW-0805">Transcription regulation</keyword>
<dbReference type="EMBL" id="WAEM01000001">
    <property type="protein sequence ID" value="KAB1158054.1"/>
    <property type="molecule type" value="Genomic_DNA"/>
</dbReference>
<dbReference type="RefSeq" id="WP_151106247.1">
    <property type="nucleotide sequence ID" value="NZ_WAEM01000001.1"/>
</dbReference>
<dbReference type="SUPFAM" id="SSF46689">
    <property type="entry name" value="Homeodomain-like"/>
    <property type="match status" value="1"/>
</dbReference>
<evidence type="ECO:0000256" key="3">
    <source>
        <dbReference type="ARBA" id="ARBA00023163"/>
    </source>
</evidence>